<evidence type="ECO:0000256" key="6">
    <source>
        <dbReference type="SAM" id="Coils"/>
    </source>
</evidence>
<evidence type="ECO:0000313" key="9">
    <source>
        <dbReference type="EMBL" id="KAJ8452467.1"/>
    </source>
</evidence>
<comment type="caution">
    <text evidence="9">The sequence shown here is derived from an EMBL/GenBank/DDBJ whole genome shotgun (WGS) entry which is preliminary data.</text>
</comment>
<feature type="region of interest" description="Disordered" evidence="7">
    <location>
        <begin position="253"/>
        <end position="310"/>
    </location>
</feature>
<evidence type="ECO:0000256" key="1">
    <source>
        <dbReference type="ARBA" id="ARBA00004245"/>
    </source>
</evidence>
<dbReference type="PANTHER" id="PTHR46372">
    <property type="entry name" value="PROTEIN WVD2-LIKE 3"/>
    <property type="match status" value="1"/>
</dbReference>
<accession>A0A9Q1KZ75</accession>
<dbReference type="EMBL" id="JAKOGI010000004">
    <property type="protein sequence ID" value="KAJ8452467.1"/>
    <property type="molecule type" value="Genomic_DNA"/>
</dbReference>
<dbReference type="OrthoDB" id="1925970at2759"/>
<reference evidence="9" key="1">
    <citation type="submission" date="2022-04" db="EMBL/GenBank/DDBJ databases">
        <title>Carnegiea gigantea Genome sequencing and assembly v2.</title>
        <authorList>
            <person name="Copetti D."/>
            <person name="Sanderson M.J."/>
            <person name="Burquez A."/>
            <person name="Wojciechowski M.F."/>
        </authorList>
    </citation>
    <scope>NUCLEOTIDE SEQUENCE</scope>
    <source>
        <strain evidence="9">SGP5-SGP5p</strain>
        <tissue evidence="9">Aerial part</tissue>
    </source>
</reference>
<dbReference type="AlphaFoldDB" id="A0A9Q1KZ75"/>
<proteinExistence type="inferred from homology"/>
<comment type="similarity">
    <text evidence="2">Belongs to the TPX2 family.</text>
</comment>
<feature type="region of interest" description="Disordered" evidence="7">
    <location>
        <begin position="199"/>
        <end position="232"/>
    </location>
</feature>
<feature type="domain" description="TPX2 C-terminal" evidence="8">
    <location>
        <begin position="141"/>
        <end position="215"/>
    </location>
</feature>
<dbReference type="Pfam" id="PF06886">
    <property type="entry name" value="TPX2"/>
    <property type="match status" value="1"/>
</dbReference>
<feature type="compositionally biased region" description="Basic and acidic residues" evidence="7">
    <location>
        <begin position="21"/>
        <end position="37"/>
    </location>
</feature>
<sequence length="310" mass="34633">MGKEVADSDQEINPKSPEGNSEVKDVECTSEVPRAEVESNLPLEPTSETAAVENNRTKSTHRELSNATLDKEVCDSPTEVERPVSPTASNAKSSSSAKKSEPSTPHVARKYMDDEDSWSMSSSGASGRTMRPRTTVGVAPTFTCNERLERRKEYYTKLEEKRKALEAEKREYEARTKEEEEAAIKQLRKNMVFRANPVPSFYYEKPPPKKELKKFPTTRAVSPKLGRRKSCGDMASFSSEETICARSWRHSLGSGHKEGSMTSKHKDLHQLVGGRNAASKVKDRSKQVKETTKNTHPKIQQTNADIAVQS</sequence>
<evidence type="ECO:0000256" key="7">
    <source>
        <dbReference type="SAM" id="MobiDB-lite"/>
    </source>
</evidence>
<evidence type="ECO:0000256" key="3">
    <source>
        <dbReference type="ARBA" id="ARBA00022490"/>
    </source>
</evidence>
<feature type="coiled-coil region" evidence="6">
    <location>
        <begin position="148"/>
        <end position="182"/>
    </location>
</feature>
<dbReference type="GO" id="GO:0008017">
    <property type="term" value="F:microtubule binding"/>
    <property type="evidence" value="ECO:0007669"/>
    <property type="project" value="InterPro"/>
</dbReference>
<dbReference type="Proteomes" id="UP001153076">
    <property type="component" value="Unassembled WGS sequence"/>
</dbReference>
<keyword evidence="10" id="KW-1185">Reference proteome</keyword>
<evidence type="ECO:0000313" key="10">
    <source>
        <dbReference type="Proteomes" id="UP001153076"/>
    </source>
</evidence>
<organism evidence="9 10">
    <name type="scientific">Carnegiea gigantea</name>
    <dbReference type="NCBI Taxonomy" id="171969"/>
    <lineage>
        <taxon>Eukaryota</taxon>
        <taxon>Viridiplantae</taxon>
        <taxon>Streptophyta</taxon>
        <taxon>Embryophyta</taxon>
        <taxon>Tracheophyta</taxon>
        <taxon>Spermatophyta</taxon>
        <taxon>Magnoliopsida</taxon>
        <taxon>eudicotyledons</taxon>
        <taxon>Gunneridae</taxon>
        <taxon>Pentapetalae</taxon>
        <taxon>Caryophyllales</taxon>
        <taxon>Cactineae</taxon>
        <taxon>Cactaceae</taxon>
        <taxon>Cactoideae</taxon>
        <taxon>Echinocereeae</taxon>
        <taxon>Carnegiea</taxon>
    </lineage>
</organism>
<dbReference type="InterPro" id="IPR027329">
    <property type="entry name" value="TPX2_C"/>
</dbReference>
<feature type="compositionally biased region" description="Basic and acidic residues" evidence="7">
    <location>
        <begin position="280"/>
        <end position="293"/>
    </location>
</feature>
<dbReference type="InterPro" id="IPR044806">
    <property type="entry name" value="WVD2/WDL1-4"/>
</dbReference>
<keyword evidence="4" id="KW-0493">Microtubule</keyword>
<dbReference type="GO" id="GO:0005874">
    <property type="term" value="C:microtubule"/>
    <property type="evidence" value="ECO:0007669"/>
    <property type="project" value="UniProtKB-KW"/>
</dbReference>
<feature type="compositionally biased region" description="Polar residues" evidence="7">
    <location>
        <begin position="297"/>
        <end position="310"/>
    </location>
</feature>
<dbReference type="GO" id="GO:0000226">
    <property type="term" value="P:microtubule cytoskeleton organization"/>
    <property type="evidence" value="ECO:0007669"/>
    <property type="project" value="InterPro"/>
</dbReference>
<keyword evidence="6" id="KW-0175">Coiled coil</keyword>
<feature type="region of interest" description="Disordered" evidence="7">
    <location>
        <begin position="1"/>
        <end position="138"/>
    </location>
</feature>
<keyword evidence="3" id="KW-0963">Cytoplasm</keyword>
<feature type="compositionally biased region" description="Basic and acidic residues" evidence="7">
    <location>
        <begin position="255"/>
        <end position="269"/>
    </location>
</feature>
<protein>
    <recommendedName>
        <fullName evidence="8">TPX2 C-terminal domain-containing protein</fullName>
    </recommendedName>
</protein>
<comment type="subcellular location">
    <subcellularLocation>
        <location evidence="1">Cytoplasm</location>
        <location evidence="1">Cytoskeleton</location>
    </subcellularLocation>
</comment>
<gene>
    <name evidence="9" type="ORF">Cgig2_000056</name>
</gene>
<feature type="compositionally biased region" description="Low complexity" evidence="7">
    <location>
        <begin position="85"/>
        <end position="105"/>
    </location>
</feature>
<evidence type="ECO:0000256" key="2">
    <source>
        <dbReference type="ARBA" id="ARBA00005885"/>
    </source>
</evidence>
<dbReference type="PANTHER" id="PTHR46372:SF6">
    <property type="entry name" value="PROTEIN WVD2-LIKE 1"/>
    <property type="match status" value="1"/>
</dbReference>
<keyword evidence="5" id="KW-0206">Cytoskeleton</keyword>
<feature type="compositionally biased region" description="Basic and acidic residues" evidence="7">
    <location>
        <begin position="60"/>
        <end position="82"/>
    </location>
</feature>
<evidence type="ECO:0000256" key="4">
    <source>
        <dbReference type="ARBA" id="ARBA00022701"/>
    </source>
</evidence>
<evidence type="ECO:0000256" key="5">
    <source>
        <dbReference type="ARBA" id="ARBA00023212"/>
    </source>
</evidence>
<name>A0A9Q1KZ75_9CARY</name>
<evidence type="ECO:0000259" key="8">
    <source>
        <dbReference type="Pfam" id="PF06886"/>
    </source>
</evidence>